<dbReference type="NCBIfam" id="TIGR00447">
    <property type="entry name" value="pth"/>
    <property type="match status" value="1"/>
</dbReference>
<feature type="binding site" evidence="8">
    <location>
        <position position="67"/>
    </location>
    <ligand>
        <name>tRNA</name>
        <dbReference type="ChEBI" id="CHEBI:17843"/>
    </ligand>
</feature>
<comment type="caution">
    <text evidence="11">The sequence shown here is derived from an EMBL/GenBank/DDBJ whole genome shotgun (WGS) entry which is preliminary data.</text>
</comment>
<keyword evidence="8" id="KW-0963">Cytoplasm</keyword>
<dbReference type="InterPro" id="IPR018171">
    <property type="entry name" value="Pept_tRNA_hydro_CS"/>
</dbReference>
<gene>
    <name evidence="8" type="primary">pth</name>
    <name evidence="11" type="ORF">HNQ46_000058</name>
</gene>
<dbReference type="Proteomes" id="UP000522163">
    <property type="component" value="Unassembled WGS sequence"/>
</dbReference>
<feature type="binding site" evidence="8">
    <location>
        <position position="65"/>
    </location>
    <ligand>
        <name>tRNA</name>
        <dbReference type="ChEBI" id="CHEBI:17843"/>
    </ligand>
</feature>
<reference evidence="11 12" key="1">
    <citation type="submission" date="2020-08" db="EMBL/GenBank/DDBJ databases">
        <title>Genomic Encyclopedia of Type Strains, Phase IV (KMG-IV): sequencing the most valuable type-strain genomes for metagenomic binning, comparative biology and taxonomic classification.</title>
        <authorList>
            <person name="Goeker M."/>
        </authorList>
    </citation>
    <scope>NUCLEOTIDE SEQUENCE [LARGE SCALE GENOMIC DNA]</scope>
    <source>
        <strain evidence="11 12">DSM 17245</strain>
    </source>
</reference>
<evidence type="ECO:0000256" key="2">
    <source>
        <dbReference type="ARBA" id="ARBA00022555"/>
    </source>
</evidence>
<feature type="site" description="Discriminates between blocked and unblocked aminoacyl-tRNA" evidence="8">
    <location>
        <position position="9"/>
    </location>
</feature>
<feature type="active site" description="Proton acceptor" evidence="8">
    <location>
        <position position="19"/>
    </location>
</feature>
<evidence type="ECO:0000256" key="4">
    <source>
        <dbReference type="ARBA" id="ARBA00022884"/>
    </source>
</evidence>
<comment type="similarity">
    <text evidence="5 8 10">Belongs to the PTH family.</text>
</comment>
<accession>A0A7W9W1E1</accession>
<evidence type="ECO:0000256" key="10">
    <source>
        <dbReference type="RuleBase" id="RU004320"/>
    </source>
</evidence>
<dbReference type="PANTHER" id="PTHR17224:SF1">
    <property type="entry name" value="PEPTIDYL-TRNA HYDROLASE"/>
    <property type="match status" value="1"/>
</dbReference>
<keyword evidence="4 8" id="KW-0694">RNA-binding</keyword>
<feature type="binding site" evidence="8">
    <location>
        <position position="14"/>
    </location>
    <ligand>
        <name>tRNA</name>
        <dbReference type="ChEBI" id="CHEBI:17843"/>
    </ligand>
</feature>
<evidence type="ECO:0000256" key="1">
    <source>
        <dbReference type="ARBA" id="ARBA00013260"/>
    </source>
</evidence>
<evidence type="ECO:0000313" key="11">
    <source>
        <dbReference type="EMBL" id="MBB6040097.1"/>
    </source>
</evidence>
<evidence type="ECO:0000256" key="5">
    <source>
        <dbReference type="ARBA" id="ARBA00038063"/>
    </source>
</evidence>
<dbReference type="EMBL" id="JACHHH010000001">
    <property type="protein sequence ID" value="MBB6040097.1"/>
    <property type="molecule type" value="Genomic_DNA"/>
</dbReference>
<dbReference type="GO" id="GO:0000049">
    <property type="term" value="F:tRNA binding"/>
    <property type="evidence" value="ECO:0007669"/>
    <property type="project" value="UniProtKB-UniRule"/>
</dbReference>
<dbReference type="PROSITE" id="PS01195">
    <property type="entry name" value="PEPT_TRNA_HYDROL_1"/>
    <property type="match status" value="1"/>
</dbReference>
<dbReference type="RefSeq" id="WP_183681432.1">
    <property type="nucleotide sequence ID" value="NZ_CAUQUA010000008.1"/>
</dbReference>
<dbReference type="GO" id="GO:0072344">
    <property type="term" value="P:rescue of stalled ribosome"/>
    <property type="evidence" value="ECO:0007669"/>
    <property type="project" value="UniProtKB-UniRule"/>
</dbReference>
<dbReference type="CDD" id="cd00462">
    <property type="entry name" value="PTH"/>
    <property type="match status" value="1"/>
</dbReference>
<protein>
    <recommendedName>
        <fullName evidence="7 8">Peptidyl-tRNA hydrolase</fullName>
        <shortName evidence="8">Pth</shortName>
        <ecNumber evidence="1 8">3.1.1.29</ecNumber>
    </recommendedName>
</protein>
<comment type="catalytic activity">
    <reaction evidence="6 8 9">
        <text>an N-acyl-L-alpha-aminoacyl-tRNA + H2O = an N-acyl-L-amino acid + a tRNA + H(+)</text>
        <dbReference type="Rhea" id="RHEA:54448"/>
        <dbReference type="Rhea" id="RHEA-COMP:10123"/>
        <dbReference type="Rhea" id="RHEA-COMP:13883"/>
        <dbReference type="ChEBI" id="CHEBI:15377"/>
        <dbReference type="ChEBI" id="CHEBI:15378"/>
        <dbReference type="ChEBI" id="CHEBI:59874"/>
        <dbReference type="ChEBI" id="CHEBI:78442"/>
        <dbReference type="ChEBI" id="CHEBI:138191"/>
        <dbReference type="EC" id="3.1.1.29"/>
    </reaction>
</comment>
<name>A0A7W9W1E1_9FIRM</name>
<comment type="subunit">
    <text evidence="8">Monomer.</text>
</comment>
<dbReference type="HAMAP" id="MF_00083">
    <property type="entry name" value="Pept_tRNA_hydro_bact"/>
    <property type="match status" value="1"/>
</dbReference>
<proteinExistence type="inferred from homology"/>
<dbReference type="EC" id="3.1.1.29" evidence="1 8"/>
<dbReference type="GO" id="GO:0004045">
    <property type="term" value="F:peptidyl-tRNA hydrolase activity"/>
    <property type="evidence" value="ECO:0007669"/>
    <property type="project" value="UniProtKB-UniRule"/>
</dbReference>
<dbReference type="GO" id="GO:0006515">
    <property type="term" value="P:protein quality control for misfolded or incompletely synthesized proteins"/>
    <property type="evidence" value="ECO:0007669"/>
    <property type="project" value="UniProtKB-UniRule"/>
</dbReference>
<dbReference type="InterPro" id="IPR001328">
    <property type="entry name" value="Pept_tRNA_hydro"/>
</dbReference>
<organism evidence="11 12">
    <name type="scientific">Oribacterium sinus</name>
    <dbReference type="NCBI Taxonomy" id="237576"/>
    <lineage>
        <taxon>Bacteria</taxon>
        <taxon>Bacillati</taxon>
        <taxon>Bacillota</taxon>
        <taxon>Clostridia</taxon>
        <taxon>Lachnospirales</taxon>
        <taxon>Lachnospiraceae</taxon>
        <taxon>Oribacterium</taxon>
    </lineage>
</organism>
<feature type="binding site" evidence="8">
    <location>
        <position position="113"/>
    </location>
    <ligand>
        <name>tRNA</name>
        <dbReference type="ChEBI" id="CHEBI:17843"/>
    </ligand>
</feature>
<dbReference type="SUPFAM" id="SSF53178">
    <property type="entry name" value="Peptidyl-tRNA hydrolase-like"/>
    <property type="match status" value="1"/>
</dbReference>
<dbReference type="Pfam" id="PF01195">
    <property type="entry name" value="Pept_tRNA_hydro"/>
    <property type="match status" value="1"/>
</dbReference>
<dbReference type="PROSITE" id="PS01196">
    <property type="entry name" value="PEPT_TRNA_HYDROL_2"/>
    <property type="match status" value="1"/>
</dbReference>
<comment type="function">
    <text evidence="8">Catalyzes the release of premature peptidyl moieties from peptidyl-tRNA molecules trapped in stalled 50S ribosomal subunits, and thus maintains levels of free tRNAs and 50S ribosomes.</text>
</comment>
<keyword evidence="3 8" id="KW-0378">Hydrolase</keyword>
<dbReference type="FunFam" id="3.40.50.1470:FF:000001">
    <property type="entry name" value="Peptidyl-tRNA hydrolase"/>
    <property type="match status" value="1"/>
</dbReference>
<keyword evidence="2 8" id="KW-0820">tRNA-binding</keyword>
<evidence type="ECO:0000256" key="7">
    <source>
        <dbReference type="ARBA" id="ARBA00050038"/>
    </source>
</evidence>
<evidence type="ECO:0000313" key="12">
    <source>
        <dbReference type="Proteomes" id="UP000522163"/>
    </source>
</evidence>
<sequence>MWLIAGLGNPEKKYVGTRHNAGFAVIDVLCKELGNLSLESTKFRGAYTKTRIGSEEVLLLKPLTYMNLSGESIVPLAQYFKIPKEQILVLSDEISFAPGDIRIRKKGSAGGHNGLKNIIAHLHSEEFPRIRLGVGAKGEKEDLAHHVLSPFSKAEQAEMEDAYERAAKACIAIVEKGIDQAMNEFNQKKKGKEEADA</sequence>
<dbReference type="Gene3D" id="3.40.50.1470">
    <property type="entry name" value="Peptidyl-tRNA hydrolase"/>
    <property type="match status" value="1"/>
</dbReference>
<dbReference type="InterPro" id="IPR036416">
    <property type="entry name" value="Pept_tRNA_hydro_sf"/>
</dbReference>
<comment type="function">
    <text evidence="8">Hydrolyzes ribosome-free peptidyl-tRNAs (with 1 or more amino acids incorporated), which drop off the ribosome during protein synthesis, or as a result of ribosome stalling.</text>
</comment>
<evidence type="ECO:0000256" key="9">
    <source>
        <dbReference type="RuleBase" id="RU000673"/>
    </source>
</evidence>
<evidence type="ECO:0000256" key="6">
    <source>
        <dbReference type="ARBA" id="ARBA00048707"/>
    </source>
</evidence>
<comment type="subcellular location">
    <subcellularLocation>
        <location evidence="8">Cytoplasm</location>
    </subcellularLocation>
</comment>
<feature type="site" description="Stabilizes the basic form of H active site to accept a proton" evidence="8">
    <location>
        <position position="92"/>
    </location>
</feature>
<dbReference type="AlphaFoldDB" id="A0A7W9W1E1"/>
<evidence type="ECO:0000256" key="3">
    <source>
        <dbReference type="ARBA" id="ARBA00022801"/>
    </source>
</evidence>
<dbReference type="PANTHER" id="PTHR17224">
    <property type="entry name" value="PEPTIDYL-TRNA HYDROLASE"/>
    <property type="match status" value="1"/>
</dbReference>
<evidence type="ECO:0000256" key="8">
    <source>
        <dbReference type="HAMAP-Rule" id="MF_00083"/>
    </source>
</evidence>
<dbReference type="GO" id="GO:0005737">
    <property type="term" value="C:cytoplasm"/>
    <property type="evidence" value="ECO:0007669"/>
    <property type="project" value="UniProtKB-SubCell"/>
</dbReference>
<dbReference type="GeneID" id="85013633"/>